<feature type="region of interest" description="Disordered" evidence="2">
    <location>
        <begin position="1630"/>
        <end position="1660"/>
    </location>
</feature>
<reference evidence="4 5" key="1">
    <citation type="submission" date="2020-01" db="EMBL/GenBank/DDBJ databases">
        <authorList>
            <consortium name="DOE Joint Genome Institute"/>
            <person name="Haridas S."/>
            <person name="Albert R."/>
            <person name="Binder M."/>
            <person name="Bloem J."/>
            <person name="Labutti K."/>
            <person name="Salamov A."/>
            <person name="Andreopoulos B."/>
            <person name="Baker S.E."/>
            <person name="Barry K."/>
            <person name="Bills G."/>
            <person name="Bluhm B.H."/>
            <person name="Cannon C."/>
            <person name="Castanera R."/>
            <person name="Culley D.E."/>
            <person name="Daum C."/>
            <person name="Ezra D."/>
            <person name="Gonzalez J.B."/>
            <person name="Henrissat B."/>
            <person name="Kuo A."/>
            <person name="Liang C."/>
            <person name="Lipzen A."/>
            <person name="Lutzoni F."/>
            <person name="Magnuson J."/>
            <person name="Mondo S."/>
            <person name="Nolan M."/>
            <person name="Ohm R."/>
            <person name="Pangilinan J."/>
            <person name="Park H.-J.H."/>
            <person name="Ramirez L."/>
            <person name="Alfaro M."/>
            <person name="Sun H."/>
            <person name="Tritt A."/>
            <person name="Yoshinaga Y."/>
            <person name="Zwiers L.-H.L."/>
            <person name="Turgeon B.G."/>
            <person name="Goodwin S.B."/>
            <person name="Spatafora J.W."/>
            <person name="Crous P.W."/>
            <person name="Grigoriev I.V."/>
        </authorList>
    </citation>
    <scope>NUCLEOTIDE SEQUENCE [LARGE SCALE GENOMIC DNA]</scope>
    <source>
        <strain evidence="4 5">CBS 611.86</strain>
    </source>
</reference>
<feature type="region of interest" description="Disordered" evidence="2">
    <location>
        <begin position="577"/>
        <end position="623"/>
    </location>
</feature>
<dbReference type="Proteomes" id="UP000481861">
    <property type="component" value="Unassembled WGS sequence"/>
</dbReference>
<feature type="compositionally biased region" description="Polar residues" evidence="2">
    <location>
        <begin position="121"/>
        <end position="134"/>
    </location>
</feature>
<dbReference type="GO" id="GO:0034087">
    <property type="term" value="P:establishment of mitotic sister chromatid cohesion"/>
    <property type="evidence" value="ECO:0007669"/>
    <property type="project" value="TreeGrafter"/>
</dbReference>
<evidence type="ECO:0000313" key="5">
    <source>
        <dbReference type="Proteomes" id="UP000481861"/>
    </source>
</evidence>
<dbReference type="GO" id="GO:0140588">
    <property type="term" value="P:chromatin looping"/>
    <property type="evidence" value="ECO:0007669"/>
    <property type="project" value="InterPro"/>
</dbReference>
<dbReference type="PANTHER" id="PTHR21704:SF18">
    <property type="entry name" value="NIPPED-B-LIKE PROTEIN"/>
    <property type="match status" value="1"/>
</dbReference>
<dbReference type="InterPro" id="IPR016024">
    <property type="entry name" value="ARM-type_fold"/>
</dbReference>
<dbReference type="GO" id="GO:0061775">
    <property type="term" value="F:cohesin loader activity"/>
    <property type="evidence" value="ECO:0007669"/>
    <property type="project" value="InterPro"/>
</dbReference>
<evidence type="ECO:0000259" key="3">
    <source>
        <dbReference type="Pfam" id="PF12830"/>
    </source>
</evidence>
<comment type="caution">
    <text evidence="4">The sequence shown here is derived from an EMBL/GenBank/DDBJ whole genome shotgun (WGS) entry which is preliminary data.</text>
</comment>
<evidence type="ECO:0000256" key="1">
    <source>
        <dbReference type="RuleBase" id="RU364107"/>
    </source>
</evidence>
<sequence length="1828" mass="202856">MSSSYTGNWHNANGGGLPFRPPTVDEALPFSPFTSVVPFSPEIIPFPTTEPPTPSTTLDLDQQNLARKAVGILDEEIRSAAPTAQYLQNTLSELRKLLDPAELPEYHFKPATYLATPKPDSPSTKTNGSTAPKNTSMSLFASMLLEKTDVDFLQAGQQSSQRPRVKKEHQRQHLNEPPTRTNFKPQIESLNNAPRANLPNVATSTPFASTNTSNATPARPGPAIVIKPLPPTARREEYQRYDKIGLGNNLSQRKREDRVENEMPTMRPQEREIANRKTHELRSFVDELSDEKDQGEESRYFRKLVTDETELTVLRHNALASLCDKASSVVNTGVFSSLSVEDVLQLQSLCEGSVTAASQISLDPTEGETDAWIDRLAKAESGLRASRLVLDSMINGRDDRQICPEDLVTRVMQATKHMLTTCIIPVVESRRTGTSSDLFDVAVKHQKELHSVLRLCGNIFSRVAALIGKVNLTDTALNPVAFLSLELIVVQNGDNEKDSALGIQKFELFRQKAVEVIAQIFACHPDQRNFVIAEVLNSLEKLPDKRASARQFKSAREAPIMLLSALFMRVVQVAATNREKQDRNSPADAQSGEAEIEDSNSDSDDERPRSKKTPHKLTSNRSPIEIARQLMHSATGIAGHIAHTLIDRASNVSKSGDKPFRNLLDLFIEDFCNVLGSPEWPAAVLLLQQLLLRMNTISSDKDAKAIAKDMALSAIAKMGCGIIDFKIRLKQQKRTLDVSQSDLTAKLDNLAGAALDNQINDKGLLAFDGPYRMVLESLPSYLNPQAGLDDPHLQSISGCHVTFWMHAFDQAFVDKNVEAPRPQIVVELQQRLETMLMDPKWLSREYKFEEVAESQSQIAAGIITLQDAFCKYLPNMINVLLLNTRNHLPKLKARGMSGLTQLIEKDARILNEAAFVGVTKLVLDASASVRETTVSLISKCLEQNRSLERHCLQAILHLMVDPNNAPKKRAIKLLKEIFQGPTSKENKLMIAVQLLLPSQDDDKAIAELTNQVLEEIWLTPITNNARADESQVKLDRNNRVSLLVDTVHKIQDQAVHLEAFEKFFAGTLSSKTKNSSANSKMCKELVTDMVEGVISTDSTQGSNSQARILQALSIFAKINPALFTLDQVQILKVYVKDLSGPEDLASFRPTVTIFRFVFPSLPSLQPAFAEEVRGSLSNTISKLANWASQGKSSCKDILVDVAHCLWMISPLVEADSISNRGGIEKLIILITSVVTQLEPLSSCTKEMAIKKKISIMSYLTILGTFGKVCDLDRHVNLLQRHIPPKAQALVNNKQATEAQMKRLTNWEGSSVSVLLLESVRPFTMQSWDMSFREPALGSVGGICQQSPNLFMRADVEKVFKLVFINQDNTQLKRVALTQFRDFFASAERRSETGAEIAVGDGAVHGAARLGTSFKASENDSATLHLAQKFLSDIVSIALGNSNDLAFLATDLIVSISRQGLVHPKECGPALIALETSPFPQIAQAAYTQHQKIHSQHETMFEKEYMTAVRQTFVYQRDVCEDSHGLLQSTYKPKMLMLFEVLKSGSRKTLKKFLDNICKQMDFGLSKLDSTGVMPDAVLFARFCLENIGVFDYARGDEVAQVILAFESTVLKSTGPSVALAIETEMSRQLLEPRQQPQEVPVEGVPSEGVPQEPKEEKETISDDRLRHLTVACMILQMMWETRSFVRKLYNMPGKINAKDFQKPATRMNFLSAKELWERITPIMSALDSREAMLKQCFDFAELLEVDKDAKVDDEDINASEQLARAAAGYETPEEDGEGANQAVPNSARGRKRKSIAQGGTTPKKARGRLAGNKTKKRTSKTPEGEDWD</sequence>
<dbReference type="OrthoDB" id="418242at2759"/>
<accession>A0A7C8MEY9</accession>
<dbReference type="InterPro" id="IPR033031">
    <property type="entry name" value="Scc2/Nipped-B"/>
</dbReference>
<feature type="compositionally biased region" description="Low complexity" evidence="2">
    <location>
        <begin position="1630"/>
        <end position="1651"/>
    </location>
</feature>
<organism evidence="4 5">
    <name type="scientific">Massariosphaeria phaeospora</name>
    <dbReference type="NCBI Taxonomy" id="100035"/>
    <lineage>
        <taxon>Eukaryota</taxon>
        <taxon>Fungi</taxon>
        <taxon>Dikarya</taxon>
        <taxon>Ascomycota</taxon>
        <taxon>Pezizomycotina</taxon>
        <taxon>Dothideomycetes</taxon>
        <taxon>Pleosporomycetidae</taxon>
        <taxon>Pleosporales</taxon>
        <taxon>Pleosporales incertae sedis</taxon>
        <taxon>Massariosphaeria</taxon>
    </lineage>
</organism>
<keyword evidence="1" id="KW-0131">Cell cycle</keyword>
<comment type="similarity">
    <text evidence="1">Belongs to the SCC2/Nipped-B family.</text>
</comment>
<feature type="region of interest" description="Disordered" evidence="2">
    <location>
        <begin position="155"/>
        <end position="185"/>
    </location>
</feature>
<feature type="compositionally biased region" description="Basic residues" evidence="2">
    <location>
        <begin position="163"/>
        <end position="172"/>
    </location>
</feature>
<evidence type="ECO:0000313" key="4">
    <source>
        <dbReference type="EMBL" id="KAF2873723.1"/>
    </source>
</evidence>
<feature type="domain" description="Sister chromatid cohesion C-terminal" evidence="3">
    <location>
        <begin position="1424"/>
        <end position="1606"/>
    </location>
</feature>
<protein>
    <recommendedName>
        <fullName evidence="1">Sister chromatid cohesion protein</fullName>
    </recommendedName>
</protein>
<keyword evidence="1" id="KW-0677">Repeat</keyword>
<dbReference type="GO" id="GO:0071169">
    <property type="term" value="P:establishment of protein localization to chromatin"/>
    <property type="evidence" value="ECO:0007669"/>
    <property type="project" value="TreeGrafter"/>
</dbReference>
<comment type="subcellular location">
    <subcellularLocation>
        <location evidence="1">Nucleus</location>
    </subcellularLocation>
</comment>
<name>A0A7C8MEY9_9PLEO</name>
<feature type="compositionally biased region" description="Acidic residues" evidence="2">
    <location>
        <begin position="594"/>
        <end position="605"/>
    </location>
</feature>
<feature type="region of interest" description="Disordered" evidence="2">
    <location>
        <begin position="1765"/>
        <end position="1828"/>
    </location>
</feature>
<dbReference type="GO" id="GO:0003682">
    <property type="term" value="F:chromatin binding"/>
    <property type="evidence" value="ECO:0007669"/>
    <property type="project" value="TreeGrafter"/>
</dbReference>
<dbReference type="GO" id="GO:0090694">
    <property type="term" value="C:Scc2-Scc4 cohesin loading complex"/>
    <property type="evidence" value="ECO:0007669"/>
    <property type="project" value="TreeGrafter"/>
</dbReference>
<dbReference type="SUPFAM" id="SSF48371">
    <property type="entry name" value="ARM repeat"/>
    <property type="match status" value="1"/>
</dbReference>
<dbReference type="GO" id="GO:1990414">
    <property type="term" value="P:replication-born double-strand break repair via sister chromatid exchange"/>
    <property type="evidence" value="ECO:0007669"/>
    <property type="project" value="TreeGrafter"/>
</dbReference>
<keyword evidence="5" id="KW-1185">Reference proteome</keyword>
<dbReference type="EMBL" id="JAADJZ010000007">
    <property type="protein sequence ID" value="KAF2873723.1"/>
    <property type="molecule type" value="Genomic_DNA"/>
</dbReference>
<evidence type="ECO:0000256" key="2">
    <source>
        <dbReference type="SAM" id="MobiDB-lite"/>
    </source>
</evidence>
<dbReference type="CDD" id="cd23958">
    <property type="entry name" value="SCC2"/>
    <property type="match status" value="1"/>
</dbReference>
<proteinExistence type="inferred from homology"/>
<dbReference type="PANTHER" id="PTHR21704">
    <property type="entry name" value="NIPPED-B-LIKE PROTEIN DELANGIN SCC2-RELATED"/>
    <property type="match status" value="1"/>
</dbReference>
<dbReference type="Pfam" id="PF12830">
    <property type="entry name" value="Nipped-B_C"/>
    <property type="match status" value="1"/>
</dbReference>
<dbReference type="InterPro" id="IPR024986">
    <property type="entry name" value="Nipped-B_C"/>
</dbReference>
<dbReference type="GO" id="GO:0010468">
    <property type="term" value="P:regulation of gene expression"/>
    <property type="evidence" value="ECO:0007669"/>
    <property type="project" value="InterPro"/>
</dbReference>
<gene>
    <name evidence="4" type="ORF">BDV95DRAFT_541027</name>
</gene>
<feature type="compositionally biased region" description="Basic residues" evidence="2">
    <location>
        <begin position="1803"/>
        <end position="1819"/>
    </location>
</feature>
<feature type="region of interest" description="Disordered" evidence="2">
    <location>
        <begin position="111"/>
        <end position="134"/>
    </location>
</feature>
<feature type="region of interest" description="Disordered" evidence="2">
    <location>
        <begin position="208"/>
        <end position="227"/>
    </location>
</feature>
<keyword evidence="1" id="KW-0539">Nucleus</keyword>